<accession>A0A6N7YNY2</accession>
<dbReference type="InterPro" id="IPR036271">
    <property type="entry name" value="Tet_transcr_reg_TetR-rel_C_sf"/>
</dbReference>
<sequence>MRPRGGGRVSTTEATTPVLAAVPTARGRRTRAKIVEAGRRVLAERGYFQSTVADLTAESGVALGTLYRYFPNKEAVYGEILESVMEELRESVSGSWTKGEELASLRESSRRYLEAYCRNRKLISGLIDMAAAKPEYDRRWWELRNRTFERKERYLDRVLADGDLDPTFAAVALASMVEQFAFHSFIQSSRYGRPLPDIDDAADTLSRIWYRAIYAERAVRVPDAG</sequence>
<evidence type="ECO:0000256" key="2">
    <source>
        <dbReference type="PROSITE-ProRule" id="PRU00335"/>
    </source>
</evidence>
<organism evidence="4 5">
    <name type="scientific">Amycolatopsis pithecellobii</name>
    <dbReference type="NCBI Taxonomy" id="664692"/>
    <lineage>
        <taxon>Bacteria</taxon>
        <taxon>Bacillati</taxon>
        <taxon>Actinomycetota</taxon>
        <taxon>Actinomycetes</taxon>
        <taxon>Pseudonocardiales</taxon>
        <taxon>Pseudonocardiaceae</taxon>
        <taxon>Amycolatopsis</taxon>
    </lineage>
</organism>
<dbReference type="InterPro" id="IPR009057">
    <property type="entry name" value="Homeodomain-like_sf"/>
</dbReference>
<dbReference type="PROSITE" id="PS50977">
    <property type="entry name" value="HTH_TETR_2"/>
    <property type="match status" value="1"/>
</dbReference>
<dbReference type="Pfam" id="PF00440">
    <property type="entry name" value="TetR_N"/>
    <property type="match status" value="1"/>
</dbReference>
<proteinExistence type="predicted"/>
<reference evidence="4 5" key="1">
    <citation type="submission" date="2019-11" db="EMBL/GenBank/DDBJ databases">
        <title>Draft genome of Amycolatopsis RM579.</title>
        <authorList>
            <person name="Duangmal K."/>
            <person name="Mingma R."/>
        </authorList>
    </citation>
    <scope>NUCLEOTIDE SEQUENCE [LARGE SCALE GENOMIC DNA]</scope>
    <source>
        <strain evidence="4 5">RM579</strain>
    </source>
</reference>
<keyword evidence="1 2" id="KW-0238">DNA-binding</keyword>
<evidence type="ECO:0000313" key="5">
    <source>
        <dbReference type="Proteomes" id="UP000440096"/>
    </source>
</evidence>
<feature type="domain" description="HTH tetR-type" evidence="3">
    <location>
        <begin position="28"/>
        <end position="88"/>
    </location>
</feature>
<dbReference type="InterPro" id="IPR023772">
    <property type="entry name" value="DNA-bd_HTH_TetR-type_CS"/>
</dbReference>
<dbReference type="PRINTS" id="PR00455">
    <property type="entry name" value="HTHTETR"/>
</dbReference>
<evidence type="ECO:0000259" key="3">
    <source>
        <dbReference type="PROSITE" id="PS50977"/>
    </source>
</evidence>
<dbReference type="SUPFAM" id="SSF46689">
    <property type="entry name" value="Homeodomain-like"/>
    <property type="match status" value="1"/>
</dbReference>
<comment type="caution">
    <text evidence="4">The sequence shown here is derived from an EMBL/GenBank/DDBJ whole genome shotgun (WGS) entry which is preliminary data.</text>
</comment>
<dbReference type="GO" id="GO:0000976">
    <property type="term" value="F:transcription cis-regulatory region binding"/>
    <property type="evidence" value="ECO:0007669"/>
    <property type="project" value="TreeGrafter"/>
</dbReference>
<dbReference type="PANTHER" id="PTHR30055:SF226">
    <property type="entry name" value="HTH-TYPE TRANSCRIPTIONAL REGULATOR PKSA"/>
    <property type="match status" value="1"/>
</dbReference>
<protein>
    <submittedName>
        <fullName evidence="4">TetR family transcriptional regulator</fullName>
    </submittedName>
</protein>
<evidence type="ECO:0000256" key="1">
    <source>
        <dbReference type="ARBA" id="ARBA00023125"/>
    </source>
</evidence>
<evidence type="ECO:0000313" key="4">
    <source>
        <dbReference type="EMBL" id="MTD54705.1"/>
    </source>
</evidence>
<name>A0A6N7YNY2_9PSEU</name>
<dbReference type="Gene3D" id="1.10.357.10">
    <property type="entry name" value="Tetracycline Repressor, domain 2"/>
    <property type="match status" value="1"/>
</dbReference>
<dbReference type="AlphaFoldDB" id="A0A6N7YNY2"/>
<dbReference type="PROSITE" id="PS01081">
    <property type="entry name" value="HTH_TETR_1"/>
    <property type="match status" value="1"/>
</dbReference>
<dbReference type="GO" id="GO:0003700">
    <property type="term" value="F:DNA-binding transcription factor activity"/>
    <property type="evidence" value="ECO:0007669"/>
    <property type="project" value="TreeGrafter"/>
</dbReference>
<dbReference type="SUPFAM" id="SSF48498">
    <property type="entry name" value="Tetracyclin repressor-like, C-terminal domain"/>
    <property type="match status" value="1"/>
</dbReference>
<dbReference type="Gene3D" id="1.10.10.60">
    <property type="entry name" value="Homeodomain-like"/>
    <property type="match status" value="1"/>
</dbReference>
<dbReference type="Proteomes" id="UP000440096">
    <property type="component" value="Unassembled WGS sequence"/>
</dbReference>
<dbReference type="PANTHER" id="PTHR30055">
    <property type="entry name" value="HTH-TYPE TRANSCRIPTIONAL REGULATOR RUTR"/>
    <property type="match status" value="1"/>
</dbReference>
<feature type="DNA-binding region" description="H-T-H motif" evidence="2">
    <location>
        <begin position="51"/>
        <end position="70"/>
    </location>
</feature>
<dbReference type="InterPro" id="IPR001647">
    <property type="entry name" value="HTH_TetR"/>
</dbReference>
<keyword evidence="5" id="KW-1185">Reference proteome</keyword>
<gene>
    <name evidence="4" type="ORF">GKO32_12040</name>
</gene>
<dbReference type="EMBL" id="WMBA01000014">
    <property type="protein sequence ID" value="MTD54705.1"/>
    <property type="molecule type" value="Genomic_DNA"/>
</dbReference>
<dbReference type="InterPro" id="IPR050109">
    <property type="entry name" value="HTH-type_TetR-like_transc_reg"/>
</dbReference>